<keyword evidence="3" id="KW-1185">Reference proteome</keyword>
<sequence length="224" mass="25921">MNLKRIPLYITICGTVLITILEIIKPTFFKIRQSHAVITGTEADNNTFDLNIAVYILVIPLVMNTVIICMLGKYSHESTRSMIKCYISTIHLTLMSFIINIIISDILNILVINSYFLTNCVQISSTILLVIFNSIGILNVEISELKRIYNTKNVIFSLICANKRGFYLLLAYFTAYSISLVYFFNRIMIYFVGIKMFYIFCLSFSLSFVNSFVMMLWYKKRSKM</sequence>
<accession>A0A437AMN2</accession>
<keyword evidence="1" id="KW-0812">Transmembrane</keyword>
<dbReference type="AlphaFoldDB" id="A0A437AMN2"/>
<comment type="caution">
    <text evidence="2">The sequence shown here is derived from an EMBL/GenBank/DDBJ whole genome shotgun (WGS) entry which is preliminary data.</text>
</comment>
<evidence type="ECO:0000256" key="1">
    <source>
        <dbReference type="SAM" id="Phobius"/>
    </source>
</evidence>
<reference evidence="2 3" key="1">
    <citation type="submission" date="2018-10" db="EMBL/GenBank/DDBJ databases">
        <title>Draft genome sequence of the microsporidian Tubulinosema ratisbonensis.</title>
        <authorList>
            <person name="Polonais V."/>
            <person name="Peyretaillade E."/>
            <person name="Niehus S."/>
            <person name="Wawrzyniak I."/>
            <person name="Franchet A."/>
            <person name="Gaspin C."/>
            <person name="Reichstadt M."/>
            <person name="Belser C."/>
            <person name="Labadie K."/>
            <person name="Delbac F."/>
            <person name="Ferrandon D."/>
        </authorList>
    </citation>
    <scope>NUCLEOTIDE SEQUENCE [LARGE SCALE GENOMIC DNA]</scope>
    <source>
        <strain evidence="2 3">Franzen</strain>
    </source>
</reference>
<keyword evidence="1" id="KW-1133">Transmembrane helix</keyword>
<dbReference type="VEuPathDB" id="MicrosporidiaDB:TUBRATIS_12700"/>
<feature type="transmembrane region" description="Helical" evidence="1">
    <location>
        <begin position="7"/>
        <end position="24"/>
    </location>
</feature>
<feature type="transmembrane region" description="Helical" evidence="1">
    <location>
        <begin position="196"/>
        <end position="218"/>
    </location>
</feature>
<evidence type="ECO:0000313" key="3">
    <source>
        <dbReference type="Proteomes" id="UP000282876"/>
    </source>
</evidence>
<feature type="transmembrane region" description="Helical" evidence="1">
    <location>
        <begin position="52"/>
        <end position="71"/>
    </location>
</feature>
<feature type="transmembrane region" description="Helical" evidence="1">
    <location>
        <begin position="166"/>
        <end position="184"/>
    </location>
</feature>
<protein>
    <submittedName>
        <fullName evidence="2">Uncharacterized protein</fullName>
    </submittedName>
</protein>
<dbReference type="EMBL" id="RCSS01000268">
    <property type="protein sequence ID" value="RVD92236.1"/>
    <property type="molecule type" value="Genomic_DNA"/>
</dbReference>
<dbReference type="Proteomes" id="UP000282876">
    <property type="component" value="Unassembled WGS sequence"/>
</dbReference>
<feature type="transmembrane region" description="Helical" evidence="1">
    <location>
        <begin position="123"/>
        <end position="145"/>
    </location>
</feature>
<gene>
    <name evidence="2" type="ORF">TUBRATIS_12700</name>
</gene>
<name>A0A437AMN2_9MICR</name>
<evidence type="ECO:0000313" key="2">
    <source>
        <dbReference type="EMBL" id="RVD92236.1"/>
    </source>
</evidence>
<proteinExistence type="predicted"/>
<feature type="transmembrane region" description="Helical" evidence="1">
    <location>
        <begin position="92"/>
        <end position="117"/>
    </location>
</feature>
<keyword evidence="1" id="KW-0472">Membrane</keyword>
<organism evidence="2 3">
    <name type="scientific">Tubulinosema ratisbonensis</name>
    <dbReference type="NCBI Taxonomy" id="291195"/>
    <lineage>
        <taxon>Eukaryota</taxon>
        <taxon>Fungi</taxon>
        <taxon>Fungi incertae sedis</taxon>
        <taxon>Microsporidia</taxon>
        <taxon>Tubulinosematoidea</taxon>
        <taxon>Tubulinosematidae</taxon>
        <taxon>Tubulinosema</taxon>
    </lineage>
</organism>
<dbReference type="OrthoDB" id="2190705at2759"/>